<dbReference type="PROSITE" id="PS50097">
    <property type="entry name" value="BTB"/>
    <property type="match status" value="1"/>
</dbReference>
<organism evidence="3 4">
    <name type="scientific">Lactarius akahatsu</name>
    <dbReference type="NCBI Taxonomy" id="416441"/>
    <lineage>
        <taxon>Eukaryota</taxon>
        <taxon>Fungi</taxon>
        <taxon>Dikarya</taxon>
        <taxon>Basidiomycota</taxon>
        <taxon>Agaricomycotina</taxon>
        <taxon>Agaricomycetes</taxon>
        <taxon>Russulales</taxon>
        <taxon>Russulaceae</taxon>
        <taxon>Lactarius</taxon>
    </lineage>
</organism>
<proteinExistence type="predicted"/>
<gene>
    <name evidence="3" type="ORF">EDB92DRAFT_1612089</name>
</gene>
<dbReference type="Pfam" id="PF00651">
    <property type="entry name" value="BTB"/>
    <property type="match status" value="1"/>
</dbReference>
<dbReference type="InterPro" id="IPR000210">
    <property type="entry name" value="BTB/POZ_dom"/>
</dbReference>
<feature type="region of interest" description="Disordered" evidence="1">
    <location>
        <begin position="1"/>
        <end position="22"/>
    </location>
</feature>
<protein>
    <recommendedName>
        <fullName evidence="2">BTB domain-containing protein</fullName>
    </recommendedName>
</protein>
<evidence type="ECO:0000313" key="3">
    <source>
        <dbReference type="EMBL" id="KAH8983118.1"/>
    </source>
</evidence>
<evidence type="ECO:0000259" key="2">
    <source>
        <dbReference type="PROSITE" id="PS50097"/>
    </source>
</evidence>
<evidence type="ECO:0000313" key="4">
    <source>
        <dbReference type="Proteomes" id="UP001201163"/>
    </source>
</evidence>
<evidence type="ECO:0000256" key="1">
    <source>
        <dbReference type="SAM" id="MobiDB-lite"/>
    </source>
</evidence>
<feature type="compositionally biased region" description="Pro residues" evidence="1">
    <location>
        <begin position="9"/>
        <end position="18"/>
    </location>
</feature>
<feature type="domain" description="BTB" evidence="2">
    <location>
        <begin position="339"/>
        <end position="405"/>
    </location>
</feature>
<dbReference type="EMBL" id="JAKELL010000092">
    <property type="protein sequence ID" value="KAH8983118.1"/>
    <property type="molecule type" value="Genomic_DNA"/>
</dbReference>
<name>A0AAD4L997_9AGAM</name>
<accession>A0AAD4L997</accession>
<dbReference type="Gene3D" id="3.30.710.10">
    <property type="entry name" value="Potassium Channel Kv1.1, Chain A"/>
    <property type="match status" value="2"/>
</dbReference>
<comment type="caution">
    <text evidence="3">The sequence shown here is derived from an EMBL/GenBank/DDBJ whole genome shotgun (WGS) entry which is preliminary data.</text>
</comment>
<dbReference type="SMART" id="SM00225">
    <property type="entry name" value="BTB"/>
    <property type="match status" value="2"/>
</dbReference>
<dbReference type="Proteomes" id="UP001201163">
    <property type="component" value="Unassembled WGS sequence"/>
</dbReference>
<dbReference type="SUPFAM" id="SSF54695">
    <property type="entry name" value="POZ domain"/>
    <property type="match status" value="1"/>
</dbReference>
<reference evidence="3" key="1">
    <citation type="submission" date="2022-01" db="EMBL/GenBank/DDBJ databases">
        <title>Comparative genomics reveals a dynamic genome evolution in the ectomycorrhizal milk-cap (Lactarius) mushrooms.</title>
        <authorList>
            <consortium name="DOE Joint Genome Institute"/>
            <person name="Lebreton A."/>
            <person name="Tang N."/>
            <person name="Kuo A."/>
            <person name="LaButti K."/>
            <person name="Drula E."/>
            <person name="Barry K."/>
            <person name="Clum A."/>
            <person name="Lipzen A."/>
            <person name="Mousain D."/>
            <person name="Ng V."/>
            <person name="Wang R."/>
            <person name="Wang X."/>
            <person name="Dai Y."/>
            <person name="Henrissat B."/>
            <person name="Grigoriev I.V."/>
            <person name="Guerin-Laguette A."/>
            <person name="Yu F."/>
            <person name="Martin F.M."/>
        </authorList>
    </citation>
    <scope>NUCLEOTIDE SEQUENCE</scope>
    <source>
        <strain evidence="3">QP</strain>
    </source>
</reference>
<sequence length="622" mass="70351">MPRRVTPPLELPSSPPSRLPHKPPLITDDLLHFDFPGSDIILRSYDSHDFRVPQLYLVNGSPVLRELIRSVLNTPDVPNGEGQTKEQPPLPVVKLPENGVILYSLLTFIFPVAPILPSTTERIMELLSVAQKYQMDSVLTYIRGVISRRDPPFILPKTALHIYFLAQKYELHQEALLAARGTLRLLMTIDDLEDKIGFMPGAYLRELWKYHERVRKDLASSLPEFRELGSNVESCGNPPSSIPNVMPQWLDDYIESLPQAPHLFDLVEFENARARHIQPHGCNICPSISSEAIRTFWEALTAAVHGAVEKADSALTLVKEEPTPENCGFPFAPPCLDIPDANIIIRSSDKVNFRVHKSLLAMTSPFFKDLLSLPQPPDGELVDGLPVIQLSEDADLLNSLISLLYHVSHLPGSYEHAFALLAACQKYDMISIQSYIRAEIKRWHPPSGAGAFRTYAIASSMGLIPEIESAARLTLGYPMTFESLGDGLRSFKGPALCDLVRYRRRCRDNLVLCLNSFFDVHSRRQIWEDCREGSSYTWLVNFFTSKSAEMNDSEGFTRAISSPSTILEGFQVALKDHMQSRCYSCVRVHMEGQTFCKELEKELVRKLDEVNAPYYFEYFKRN</sequence>
<keyword evidence="4" id="KW-1185">Reference proteome</keyword>
<dbReference type="AlphaFoldDB" id="A0AAD4L997"/>
<dbReference type="CDD" id="cd18186">
    <property type="entry name" value="BTB_POZ_ZBTB_KLHL-like"/>
    <property type="match status" value="1"/>
</dbReference>
<dbReference type="InterPro" id="IPR011333">
    <property type="entry name" value="SKP1/BTB/POZ_sf"/>
</dbReference>